<dbReference type="InterPro" id="IPR006578">
    <property type="entry name" value="MADF-dom"/>
</dbReference>
<dbReference type="PROSITE" id="PS51029">
    <property type="entry name" value="MADF"/>
    <property type="match status" value="1"/>
</dbReference>
<comment type="caution">
    <text evidence="2">The sequence shown here is derived from an EMBL/GenBank/DDBJ whole genome shotgun (WGS) entry which is preliminary data.</text>
</comment>
<dbReference type="PANTHER" id="PTHR21505">
    <property type="entry name" value="MADF DOMAIN-CONTAINING PROTEIN-RELATED"/>
    <property type="match status" value="1"/>
</dbReference>
<keyword evidence="3" id="KW-1185">Reference proteome</keyword>
<dbReference type="PANTHER" id="PTHR21505:SF15">
    <property type="entry name" value="RE18252P"/>
    <property type="match status" value="1"/>
</dbReference>
<accession>A0AAN7VGS1</accession>
<organism evidence="2 3">
    <name type="scientific">Pyrocoelia pectoralis</name>
    <dbReference type="NCBI Taxonomy" id="417401"/>
    <lineage>
        <taxon>Eukaryota</taxon>
        <taxon>Metazoa</taxon>
        <taxon>Ecdysozoa</taxon>
        <taxon>Arthropoda</taxon>
        <taxon>Hexapoda</taxon>
        <taxon>Insecta</taxon>
        <taxon>Pterygota</taxon>
        <taxon>Neoptera</taxon>
        <taxon>Endopterygota</taxon>
        <taxon>Coleoptera</taxon>
        <taxon>Polyphaga</taxon>
        <taxon>Elateriformia</taxon>
        <taxon>Elateroidea</taxon>
        <taxon>Lampyridae</taxon>
        <taxon>Lampyrinae</taxon>
        <taxon>Pyrocoelia</taxon>
    </lineage>
</organism>
<evidence type="ECO:0000259" key="1">
    <source>
        <dbReference type="PROSITE" id="PS51029"/>
    </source>
</evidence>
<reference evidence="2 3" key="1">
    <citation type="journal article" date="2024" name="Insects">
        <title>An Improved Chromosome-Level Genome Assembly of the Firefly Pyrocoelia pectoralis.</title>
        <authorList>
            <person name="Fu X."/>
            <person name="Meyer-Rochow V.B."/>
            <person name="Ballantyne L."/>
            <person name="Zhu X."/>
        </authorList>
    </citation>
    <scope>NUCLEOTIDE SEQUENCE [LARGE SCALE GENOMIC DNA]</scope>
    <source>
        <strain evidence="2">XCY_ONT2</strain>
    </source>
</reference>
<dbReference type="EMBL" id="JAVRBK010000002">
    <property type="protein sequence ID" value="KAK5647955.1"/>
    <property type="molecule type" value="Genomic_DNA"/>
</dbReference>
<dbReference type="Pfam" id="PF10545">
    <property type="entry name" value="MADF_DNA_bdg"/>
    <property type="match status" value="1"/>
</dbReference>
<gene>
    <name evidence="2" type="ORF">RI129_002847</name>
</gene>
<proteinExistence type="predicted"/>
<sequence length="108" mass="12876">MNWSDEKIISFLEMYRERSLLWGPTDAQYKNKNKRHDGLMEIAVSFGIEKVEVEKKIKNLQRQFCRKSKKENDLPLNSNIDSSRDNVSHGEYTELLFFMTKFNRLLTL</sequence>
<dbReference type="AlphaFoldDB" id="A0AAN7VGS1"/>
<dbReference type="SMART" id="SM00595">
    <property type="entry name" value="MADF"/>
    <property type="match status" value="1"/>
</dbReference>
<name>A0AAN7VGS1_9COLE</name>
<dbReference type="Proteomes" id="UP001329430">
    <property type="component" value="Chromosome 2"/>
</dbReference>
<evidence type="ECO:0000313" key="2">
    <source>
        <dbReference type="EMBL" id="KAK5647955.1"/>
    </source>
</evidence>
<protein>
    <recommendedName>
        <fullName evidence="1">MADF domain-containing protein</fullName>
    </recommendedName>
</protein>
<evidence type="ECO:0000313" key="3">
    <source>
        <dbReference type="Proteomes" id="UP001329430"/>
    </source>
</evidence>
<feature type="domain" description="MADF" evidence="1">
    <location>
        <begin position="10"/>
        <end position="104"/>
    </location>
</feature>